<dbReference type="PANTHER" id="PTHR43437:SF3">
    <property type="entry name" value="HYDROXYACYL-THIOESTER DEHYDRATASE TYPE 2, MITOCHONDRIAL"/>
    <property type="match status" value="1"/>
</dbReference>
<dbReference type="KEGG" id="pasa:BAOM_1364"/>
<dbReference type="InterPro" id="IPR029069">
    <property type="entry name" value="HotDog_dom_sf"/>
</dbReference>
<dbReference type="Proteomes" id="UP000283095">
    <property type="component" value="Chromosome"/>
</dbReference>
<organism evidence="1 2">
    <name type="scientific">Peribacillus asahii</name>
    <dbReference type="NCBI Taxonomy" id="228899"/>
    <lineage>
        <taxon>Bacteria</taxon>
        <taxon>Bacillati</taxon>
        <taxon>Bacillota</taxon>
        <taxon>Bacilli</taxon>
        <taxon>Bacillales</taxon>
        <taxon>Bacillaceae</taxon>
        <taxon>Peribacillus</taxon>
    </lineage>
</organism>
<dbReference type="RefSeq" id="WP_127759555.1">
    <property type="nucleotide sequence ID" value="NZ_CP026095.1"/>
</dbReference>
<dbReference type="Gene3D" id="3.10.129.10">
    <property type="entry name" value="Hotdog Thioesterase"/>
    <property type="match status" value="1"/>
</dbReference>
<dbReference type="GO" id="GO:0006633">
    <property type="term" value="P:fatty acid biosynthetic process"/>
    <property type="evidence" value="ECO:0007669"/>
    <property type="project" value="TreeGrafter"/>
</dbReference>
<protein>
    <submittedName>
        <fullName evidence="1">MaoC domain-containing protein dehydratase</fullName>
    </submittedName>
</protein>
<dbReference type="SUPFAM" id="SSF54637">
    <property type="entry name" value="Thioesterase/thiol ester dehydrase-isomerase"/>
    <property type="match status" value="1"/>
</dbReference>
<dbReference type="AlphaFoldDB" id="A0A3T0KP09"/>
<dbReference type="InterPro" id="IPR050965">
    <property type="entry name" value="UPF0336/Enoyl-CoA_hydratase"/>
</dbReference>
<reference evidence="1 2" key="1">
    <citation type="submission" date="2018-01" db="EMBL/GenBank/DDBJ databases">
        <title>Bacillus asahii Genome sequencing and assembly.</title>
        <authorList>
            <person name="Jiang H."/>
            <person name="Feng Y."/>
            <person name="Zhao F."/>
            <person name="Lin X."/>
        </authorList>
    </citation>
    <scope>NUCLEOTIDE SEQUENCE [LARGE SCALE GENOMIC DNA]</scope>
    <source>
        <strain evidence="1 2">OM18</strain>
    </source>
</reference>
<dbReference type="GO" id="GO:0019171">
    <property type="term" value="F:(3R)-hydroxyacyl-[acyl-carrier-protein] dehydratase activity"/>
    <property type="evidence" value="ECO:0007669"/>
    <property type="project" value="TreeGrafter"/>
</dbReference>
<evidence type="ECO:0000313" key="2">
    <source>
        <dbReference type="Proteomes" id="UP000283095"/>
    </source>
</evidence>
<dbReference type="EMBL" id="CP026095">
    <property type="protein sequence ID" value="AZV41974.1"/>
    <property type="molecule type" value="Genomic_DNA"/>
</dbReference>
<name>A0A3T0KP09_9BACI</name>
<accession>A0A3T0KP09</accession>
<evidence type="ECO:0000313" key="1">
    <source>
        <dbReference type="EMBL" id="AZV41974.1"/>
    </source>
</evidence>
<gene>
    <name evidence="1" type="ORF">BAOM_1364</name>
</gene>
<dbReference type="PANTHER" id="PTHR43437">
    <property type="entry name" value="HYDROXYACYL-THIOESTER DEHYDRATASE TYPE 2, MITOCHONDRIAL-RELATED"/>
    <property type="match status" value="1"/>
</dbReference>
<dbReference type="OrthoDB" id="9801625at2"/>
<sequence length="140" mass="16050">MVYTIEELFIGQIARLQRTFSEADVRACNELTKDYSPVYRPSEENWENYYHQPIVPGLLTEGLINQVISDKLPGSACILLQKELVFYHPVFVGDVITAELEIIDINIERNWVTQKVTCYNEVGNEVIKGQVVIFLVSNKN</sequence>
<proteinExistence type="predicted"/>